<feature type="signal peptide" evidence="8">
    <location>
        <begin position="1"/>
        <end position="16"/>
    </location>
</feature>
<comment type="similarity">
    <text evidence="2">Belongs to the peptidase M35 family.</text>
</comment>
<dbReference type="PANTHER" id="PTHR37016:SF3">
    <property type="entry name" value="NEUTRAL PROTEASE 2-RELATED"/>
    <property type="match status" value="1"/>
</dbReference>
<evidence type="ECO:0000256" key="5">
    <source>
        <dbReference type="ARBA" id="ARBA00022801"/>
    </source>
</evidence>
<keyword evidence="3" id="KW-0645">Protease</keyword>
<dbReference type="GO" id="GO:0046872">
    <property type="term" value="F:metal ion binding"/>
    <property type="evidence" value="ECO:0007669"/>
    <property type="project" value="UniProtKB-KW"/>
</dbReference>
<evidence type="ECO:0000313" key="11">
    <source>
        <dbReference type="Proteomes" id="UP000305067"/>
    </source>
</evidence>
<dbReference type="Proteomes" id="UP000305067">
    <property type="component" value="Unassembled WGS sequence"/>
</dbReference>
<dbReference type="SUPFAM" id="SSF55486">
    <property type="entry name" value="Metalloproteases ('zincins'), catalytic domain"/>
    <property type="match status" value="1"/>
</dbReference>
<evidence type="ECO:0000256" key="8">
    <source>
        <dbReference type="SAM" id="SignalP"/>
    </source>
</evidence>
<reference evidence="10 11" key="1">
    <citation type="journal article" date="2019" name="Nat. Ecol. Evol.">
        <title>Megaphylogeny resolves global patterns of mushroom evolution.</title>
        <authorList>
            <person name="Varga T."/>
            <person name="Krizsan K."/>
            <person name="Foldi C."/>
            <person name="Dima B."/>
            <person name="Sanchez-Garcia M."/>
            <person name="Sanchez-Ramirez S."/>
            <person name="Szollosi G.J."/>
            <person name="Szarkandi J.G."/>
            <person name="Papp V."/>
            <person name="Albert L."/>
            <person name="Andreopoulos W."/>
            <person name="Angelini C."/>
            <person name="Antonin V."/>
            <person name="Barry K.W."/>
            <person name="Bougher N.L."/>
            <person name="Buchanan P."/>
            <person name="Buyck B."/>
            <person name="Bense V."/>
            <person name="Catcheside P."/>
            <person name="Chovatia M."/>
            <person name="Cooper J."/>
            <person name="Damon W."/>
            <person name="Desjardin D."/>
            <person name="Finy P."/>
            <person name="Geml J."/>
            <person name="Haridas S."/>
            <person name="Hughes K."/>
            <person name="Justo A."/>
            <person name="Karasinski D."/>
            <person name="Kautmanova I."/>
            <person name="Kiss B."/>
            <person name="Kocsube S."/>
            <person name="Kotiranta H."/>
            <person name="LaButti K.M."/>
            <person name="Lechner B.E."/>
            <person name="Liimatainen K."/>
            <person name="Lipzen A."/>
            <person name="Lukacs Z."/>
            <person name="Mihaltcheva S."/>
            <person name="Morgado L.N."/>
            <person name="Niskanen T."/>
            <person name="Noordeloos M.E."/>
            <person name="Ohm R.A."/>
            <person name="Ortiz-Santana B."/>
            <person name="Ovrebo C."/>
            <person name="Racz N."/>
            <person name="Riley R."/>
            <person name="Savchenko A."/>
            <person name="Shiryaev A."/>
            <person name="Soop K."/>
            <person name="Spirin V."/>
            <person name="Szebenyi C."/>
            <person name="Tomsovsky M."/>
            <person name="Tulloss R.E."/>
            <person name="Uehling J."/>
            <person name="Grigoriev I.V."/>
            <person name="Vagvolgyi C."/>
            <person name="Papp T."/>
            <person name="Martin F.M."/>
            <person name="Miettinen O."/>
            <person name="Hibbett D.S."/>
            <person name="Nagy L.G."/>
        </authorList>
    </citation>
    <scope>NUCLEOTIDE SEQUENCE [LARGE SCALE GENOMIC DNA]</scope>
    <source>
        <strain evidence="10 11">CBS 309.79</strain>
    </source>
</reference>
<feature type="chain" id="PRO_5022993169" description="Lysine-specific metallo-endopeptidase domain-containing protein" evidence="8">
    <location>
        <begin position="17"/>
        <end position="308"/>
    </location>
</feature>
<keyword evidence="7" id="KW-0482">Metalloprotease</keyword>
<name>A0A5C3QH07_9AGAR</name>
<keyword evidence="4" id="KW-0479">Metal-binding</keyword>
<evidence type="ECO:0000259" key="9">
    <source>
        <dbReference type="Pfam" id="PF14521"/>
    </source>
</evidence>
<sequence length="308" mass="33625">MFRSAIPLSLTTLALGLSSGDIKVTLNAVSSSVSSIEDIILTTVISSPTSSDIRVIKSANVLDDSPSDSFAIHTGFSNEANFATILAGQPIAVNHTVTALYDFGSHGTGTFAFKPWTYFQTDIDQPVIERHVIDVDEASGNRALNPNCNDGGKLQNIRDSISFARSLTGGAASDIRNRPNSNEWNKFFGNVNNRDEIWYRFDLIAGDVGNCQVYCNRDDASVCNRAAACVWNGNVYMCDNFLTFQEPIEQINNSKGGVVLHELSHVSADTTDHAYGCQTVQGLSTQQKRNNADDYQCMALNVYRILNC</sequence>
<dbReference type="InterPro" id="IPR024079">
    <property type="entry name" value="MetalloPept_cat_dom_sf"/>
</dbReference>
<keyword evidence="6" id="KW-0862">Zinc</keyword>
<keyword evidence="5" id="KW-0378">Hydrolase</keyword>
<dbReference type="InterPro" id="IPR050414">
    <property type="entry name" value="Fungal_M35_metalloproteases"/>
</dbReference>
<evidence type="ECO:0000256" key="2">
    <source>
        <dbReference type="ARBA" id="ARBA00010279"/>
    </source>
</evidence>
<keyword evidence="11" id="KW-1185">Reference proteome</keyword>
<dbReference type="EMBL" id="ML178825">
    <property type="protein sequence ID" value="TFL01373.1"/>
    <property type="molecule type" value="Genomic_DNA"/>
</dbReference>
<evidence type="ECO:0000256" key="6">
    <source>
        <dbReference type="ARBA" id="ARBA00022833"/>
    </source>
</evidence>
<proteinExistence type="inferred from homology"/>
<evidence type="ECO:0000313" key="10">
    <source>
        <dbReference type="EMBL" id="TFL01373.1"/>
    </source>
</evidence>
<evidence type="ECO:0000256" key="3">
    <source>
        <dbReference type="ARBA" id="ARBA00022670"/>
    </source>
</evidence>
<accession>A0A5C3QH07</accession>
<keyword evidence="8" id="KW-0732">Signal</keyword>
<protein>
    <recommendedName>
        <fullName evidence="9">Lysine-specific metallo-endopeptidase domain-containing protein</fullName>
    </recommendedName>
</protein>
<feature type="domain" description="Lysine-specific metallo-endopeptidase" evidence="9">
    <location>
        <begin position="179"/>
        <end position="297"/>
    </location>
</feature>
<dbReference type="OrthoDB" id="412874at2759"/>
<dbReference type="GO" id="GO:0004222">
    <property type="term" value="F:metalloendopeptidase activity"/>
    <property type="evidence" value="ECO:0007669"/>
    <property type="project" value="InterPro"/>
</dbReference>
<dbReference type="GO" id="GO:0006508">
    <property type="term" value="P:proteolysis"/>
    <property type="evidence" value="ECO:0007669"/>
    <property type="project" value="UniProtKB-KW"/>
</dbReference>
<dbReference type="AlphaFoldDB" id="A0A5C3QH07"/>
<evidence type="ECO:0000256" key="7">
    <source>
        <dbReference type="ARBA" id="ARBA00023049"/>
    </source>
</evidence>
<comment type="cofactor">
    <cofactor evidence="1">
        <name>Zn(2+)</name>
        <dbReference type="ChEBI" id="CHEBI:29105"/>
    </cofactor>
</comment>
<evidence type="ECO:0000256" key="4">
    <source>
        <dbReference type="ARBA" id="ARBA00022723"/>
    </source>
</evidence>
<gene>
    <name evidence="10" type="ORF">BDV98DRAFT_604672</name>
</gene>
<dbReference type="STRING" id="1884261.A0A5C3QH07"/>
<dbReference type="Gene3D" id="3.40.390.10">
    <property type="entry name" value="Collagenase (Catalytic Domain)"/>
    <property type="match status" value="1"/>
</dbReference>
<evidence type="ECO:0000256" key="1">
    <source>
        <dbReference type="ARBA" id="ARBA00001947"/>
    </source>
</evidence>
<dbReference type="Pfam" id="PF14521">
    <property type="entry name" value="Aspzincin_M35"/>
    <property type="match status" value="1"/>
</dbReference>
<dbReference type="InterPro" id="IPR029463">
    <property type="entry name" value="Lys_MEP"/>
</dbReference>
<dbReference type="PANTHER" id="PTHR37016">
    <property type="match status" value="1"/>
</dbReference>
<organism evidence="10 11">
    <name type="scientific">Pterulicium gracile</name>
    <dbReference type="NCBI Taxonomy" id="1884261"/>
    <lineage>
        <taxon>Eukaryota</taxon>
        <taxon>Fungi</taxon>
        <taxon>Dikarya</taxon>
        <taxon>Basidiomycota</taxon>
        <taxon>Agaricomycotina</taxon>
        <taxon>Agaricomycetes</taxon>
        <taxon>Agaricomycetidae</taxon>
        <taxon>Agaricales</taxon>
        <taxon>Pleurotineae</taxon>
        <taxon>Pterulaceae</taxon>
        <taxon>Pterulicium</taxon>
    </lineage>
</organism>